<evidence type="ECO:0000256" key="4">
    <source>
        <dbReference type="SAM" id="Phobius"/>
    </source>
</evidence>
<proteinExistence type="inferred from homology"/>
<reference evidence="5" key="1">
    <citation type="submission" date="2020-03" db="EMBL/GenBank/DDBJ databases">
        <title>Five strains of Vibrio campbellii isolated from Mariana Trench.</title>
        <authorList>
            <person name="Liang J."/>
            <person name="Zhang X.-H."/>
        </authorList>
    </citation>
    <scope>NUCLEOTIDE SEQUENCE</scope>
    <source>
        <strain evidence="5">LJC014</strain>
    </source>
</reference>
<gene>
    <name evidence="5" type="ORF">HB761_10510</name>
</gene>
<organism evidence="5 6">
    <name type="scientific">Vibrio campbellii</name>
    <dbReference type="NCBI Taxonomy" id="680"/>
    <lineage>
        <taxon>Bacteria</taxon>
        <taxon>Pseudomonadati</taxon>
        <taxon>Pseudomonadota</taxon>
        <taxon>Gammaproteobacteria</taxon>
        <taxon>Vibrionales</taxon>
        <taxon>Vibrionaceae</taxon>
        <taxon>Vibrio</taxon>
    </lineage>
</organism>
<dbReference type="InterPro" id="IPR012902">
    <property type="entry name" value="N_methyl_site"/>
</dbReference>
<keyword evidence="4" id="KW-1133">Transmembrane helix</keyword>
<evidence type="ECO:0000313" key="6">
    <source>
        <dbReference type="Proteomes" id="UP001058687"/>
    </source>
</evidence>
<dbReference type="PANTHER" id="PTHR30093:SF34">
    <property type="entry name" value="PREPILIN PEPTIDASE-DEPENDENT PROTEIN D"/>
    <property type="match status" value="1"/>
</dbReference>
<dbReference type="Pfam" id="PF00114">
    <property type="entry name" value="Pilin"/>
    <property type="match status" value="1"/>
</dbReference>
<keyword evidence="4" id="KW-0812">Transmembrane</keyword>
<dbReference type="PROSITE" id="PS00409">
    <property type="entry name" value="PROKAR_NTER_METHYL"/>
    <property type="match status" value="1"/>
</dbReference>
<evidence type="ECO:0000256" key="2">
    <source>
        <dbReference type="ARBA" id="ARBA00022481"/>
    </source>
</evidence>
<name>A0AAE9N027_9VIBR</name>
<dbReference type="InterPro" id="IPR045584">
    <property type="entry name" value="Pilin-like"/>
</dbReference>
<dbReference type="EMBL" id="CP050467">
    <property type="protein sequence ID" value="UTZ27117.1"/>
    <property type="molecule type" value="Genomic_DNA"/>
</dbReference>
<keyword evidence="4" id="KW-0472">Membrane</keyword>
<dbReference type="InterPro" id="IPR001082">
    <property type="entry name" value="Pilin"/>
</dbReference>
<comment type="similarity">
    <text evidence="1 3">Belongs to the N-Me-Phe pilin family.</text>
</comment>
<dbReference type="RefSeq" id="WP_255933889.1">
    <property type="nucleotide sequence ID" value="NZ_CP050467.1"/>
</dbReference>
<dbReference type="PANTHER" id="PTHR30093">
    <property type="entry name" value="GENERAL SECRETION PATHWAY PROTEIN G"/>
    <property type="match status" value="1"/>
</dbReference>
<dbReference type="NCBIfam" id="TIGR02532">
    <property type="entry name" value="IV_pilin_GFxxxE"/>
    <property type="match status" value="1"/>
</dbReference>
<dbReference type="GO" id="GO:0007155">
    <property type="term" value="P:cell adhesion"/>
    <property type="evidence" value="ECO:0007669"/>
    <property type="project" value="InterPro"/>
</dbReference>
<dbReference type="SUPFAM" id="SSF54523">
    <property type="entry name" value="Pili subunits"/>
    <property type="match status" value="1"/>
</dbReference>
<keyword evidence="3" id="KW-0281">Fimbrium</keyword>
<protein>
    <submittedName>
        <fullName evidence="5">Prepilin-type N-terminal cleavage/methylation domain-containing protein</fullName>
    </submittedName>
</protein>
<sequence length="153" mass="15680">MKTKKQKKQQGFTLIELMIVVAIIGILAAFAVPAYQNYTMRAHASEMLSASSAMKTSLGICVINGNANCNSGNGGVPSAQNLGTFTVKADGGTSSALPTIQAAVNSGSTKGKLVAGDTIEITPTLGTAGVTWVVDCTNGATQQAAVEDWCPKN</sequence>
<dbReference type="AlphaFoldDB" id="A0AAE9N027"/>
<dbReference type="GO" id="GO:0044096">
    <property type="term" value="C:type IV pilus"/>
    <property type="evidence" value="ECO:0007669"/>
    <property type="project" value="TreeGrafter"/>
</dbReference>
<evidence type="ECO:0000256" key="3">
    <source>
        <dbReference type="RuleBase" id="RU000389"/>
    </source>
</evidence>
<evidence type="ECO:0000313" key="5">
    <source>
        <dbReference type="EMBL" id="UTZ27117.1"/>
    </source>
</evidence>
<evidence type="ECO:0000256" key="1">
    <source>
        <dbReference type="ARBA" id="ARBA00005233"/>
    </source>
</evidence>
<accession>A0AAE9N027</accession>
<dbReference type="Gene3D" id="3.30.700.10">
    <property type="entry name" value="Glycoprotein, Type 4 Pilin"/>
    <property type="match status" value="1"/>
</dbReference>
<dbReference type="Proteomes" id="UP001058687">
    <property type="component" value="Chromosome 1"/>
</dbReference>
<keyword evidence="2" id="KW-0488">Methylation</keyword>
<dbReference type="Pfam" id="PF07963">
    <property type="entry name" value="N_methyl"/>
    <property type="match status" value="1"/>
</dbReference>
<dbReference type="GO" id="GO:0043107">
    <property type="term" value="P:type IV pilus-dependent motility"/>
    <property type="evidence" value="ECO:0007669"/>
    <property type="project" value="TreeGrafter"/>
</dbReference>
<feature type="transmembrane region" description="Helical" evidence="4">
    <location>
        <begin position="12"/>
        <end position="35"/>
    </location>
</feature>